<dbReference type="EMBL" id="MSYM01000007">
    <property type="protein sequence ID" value="OLP07800.1"/>
    <property type="molecule type" value="Genomic_DNA"/>
</dbReference>
<evidence type="ECO:0000313" key="2">
    <source>
        <dbReference type="Proteomes" id="UP000185911"/>
    </source>
</evidence>
<dbReference type="AlphaFoldDB" id="A0A1Q8YIS6"/>
<dbReference type="STRING" id="81479.RA876_18375"/>
<organism evidence="1 2">
    <name type="scientific">Rhodoferax antarcticus ANT.BR</name>
    <dbReference type="NCBI Taxonomy" id="1111071"/>
    <lineage>
        <taxon>Bacteria</taxon>
        <taxon>Pseudomonadati</taxon>
        <taxon>Pseudomonadota</taxon>
        <taxon>Betaproteobacteria</taxon>
        <taxon>Burkholderiales</taxon>
        <taxon>Comamonadaceae</taxon>
        <taxon>Rhodoferax</taxon>
    </lineage>
</organism>
<keyword evidence="2" id="KW-1185">Reference proteome</keyword>
<dbReference type="RefSeq" id="WP_075585434.1">
    <property type="nucleotide sequence ID" value="NZ_MSYM01000007.1"/>
</dbReference>
<dbReference type="SUPFAM" id="SSF56219">
    <property type="entry name" value="DNase I-like"/>
    <property type="match status" value="1"/>
</dbReference>
<gene>
    <name evidence="1" type="ORF">BLL52_0896</name>
</gene>
<dbReference type="InterPro" id="IPR036691">
    <property type="entry name" value="Endo/exonu/phosph_ase_sf"/>
</dbReference>
<evidence type="ECO:0000313" key="1">
    <source>
        <dbReference type="EMBL" id="OLP07800.1"/>
    </source>
</evidence>
<reference evidence="1 2" key="1">
    <citation type="submission" date="2017-01" db="EMBL/GenBank/DDBJ databases">
        <title>Genome sequence of Rhodoferax antarcticus ANT.BR, a psychrophilic purple nonsulfur bacterium from an Antarctic microbial mat.</title>
        <authorList>
            <person name="Baker J."/>
            <person name="Riester C."/>
            <person name="Skinner B."/>
            <person name="Newell A."/>
            <person name="Swingley W."/>
            <person name="Madigan M."/>
            <person name="Jung D."/>
            <person name="Asao M."/>
            <person name="Chen M."/>
            <person name="Loughlin P."/>
            <person name="Pan H."/>
            <person name="Lin S."/>
            <person name="Li N."/>
            <person name="Shaw J."/>
            <person name="Prado M."/>
            <person name="Sherman C."/>
            <person name="Li X."/>
            <person name="Tang J."/>
            <person name="Blankenship R."/>
            <person name="Zhao T."/>
            <person name="Touchman J."/>
            <person name="Sattley M."/>
        </authorList>
    </citation>
    <scope>NUCLEOTIDE SEQUENCE [LARGE SCALE GENOMIC DNA]</scope>
    <source>
        <strain evidence="1 2">ANT.BR</strain>
    </source>
</reference>
<comment type="caution">
    <text evidence="1">The sequence shown here is derived from an EMBL/GenBank/DDBJ whole genome shotgun (WGS) entry which is preliminary data.</text>
</comment>
<sequence>MKIANWNLKRIGPSERRAEPIRQQLKAVNADIWVLTETHELISPGSDFSSVMSGKTERKAGKPLGVDFKLAALRWPERTLLFDDGHSMVTHGPSPAKVSVE</sequence>
<dbReference type="Proteomes" id="UP000185911">
    <property type="component" value="Unassembled WGS sequence"/>
</dbReference>
<evidence type="ECO:0008006" key="3">
    <source>
        <dbReference type="Google" id="ProtNLM"/>
    </source>
</evidence>
<protein>
    <recommendedName>
        <fullName evidence="3">Endonuclease/exonuclease/phosphatase domain-containing protein</fullName>
    </recommendedName>
</protein>
<name>A0A1Q8YIS6_9BURK</name>
<accession>A0A1Q8YIS6</accession>
<proteinExistence type="predicted"/>